<name>A0A0G1TY86_9BACT</name>
<dbReference type="EMBL" id="LCOY01000048">
    <property type="protein sequence ID" value="KKU86786.1"/>
    <property type="molecule type" value="Genomic_DNA"/>
</dbReference>
<organism evidence="1 2">
    <name type="scientific">Candidatus Gottesmanbacteria bacterium GW2011_GWA2_47_9</name>
    <dbReference type="NCBI Taxonomy" id="1618445"/>
    <lineage>
        <taxon>Bacteria</taxon>
        <taxon>Candidatus Gottesmaniibacteriota</taxon>
    </lineage>
</organism>
<evidence type="ECO:0000313" key="2">
    <source>
        <dbReference type="Proteomes" id="UP000034739"/>
    </source>
</evidence>
<proteinExistence type="predicted"/>
<reference evidence="1 2" key="1">
    <citation type="journal article" date="2015" name="Nature">
        <title>rRNA introns, odd ribosomes, and small enigmatic genomes across a large radiation of phyla.</title>
        <authorList>
            <person name="Brown C.T."/>
            <person name="Hug L.A."/>
            <person name="Thomas B.C."/>
            <person name="Sharon I."/>
            <person name="Castelle C.J."/>
            <person name="Singh A."/>
            <person name="Wilkins M.J."/>
            <person name="Williams K.H."/>
            <person name="Banfield J.F."/>
        </authorList>
    </citation>
    <scope>NUCLEOTIDE SEQUENCE [LARGE SCALE GENOMIC DNA]</scope>
</reference>
<comment type="caution">
    <text evidence="1">The sequence shown here is derived from an EMBL/GenBank/DDBJ whole genome shotgun (WGS) entry which is preliminary data.</text>
</comment>
<dbReference type="AlphaFoldDB" id="A0A0G1TY86"/>
<protein>
    <submittedName>
        <fullName evidence="1">Uncharacterized protein</fullName>
    </submittedName>
</protein>
<dbReference type="Proteomes" id="UP000034739">
    <property type="component" value="Unassembled WGS sequence"/>
</dbReference>
<feature type="non-terminal residue" evidence="1">
    <location>
        <position position="1"/>
    </location>
</feature>
<accession>A0A0G1TY86</accession>
<gene>
    <name evidence="1" type="ORF">UY16_C0048G0001</name>
</gene>
<evidence type="ECO:0000313" key="1">
    <source>
        <dbReference type="EMBL" id="KKU86786.1"/>
    </source>
</evidence>
<sequence length="27" mass="3066">ILSTGDFDLDTMKDFDDLLGTYNEEPT</sequence>